<dbReference type="Proteomes" id="UP000274131">
    <property type="component" value="Unassembled WGS sequence"/>
</dbReference>
<dbReference type="WBParaSite" id="EVEC_0000687601-mRNA-1">
    <property type="protein sequence ID" value="EVEC_0000687601-mRNA-1"/>
    <property type="gene ID" value="EVEC_0000687601"/>
</dbReference>
<keyword evidence="2" id="KW-1185">Reference proteome</keyword>
<dbReference type="EMBL" id="UXUI01008505">
    <property type="protein sequence ID" value="VDD91673.1"/>
    <property type="molecule type" value="Genomic_DNA"/>
</dbReference>
<proteinExistence type="predicted"/>
<evidence type="ECO:0000313" key="2">
    <source>
        <dbReference type="Proteomes" id="UP000274131"/>
    </source>
</evidence>
<sequence length="114" mass="12671">MPRCSHSVQENLPYNPYFISNENYQQGPPVTVQQPAANVPPPYYQYPPANYGQQMQPPYFQQPYVHPVHAVKTRNNGWYSQTNGRQIDGGQVAAGACAGICATLLCCCLLNSDH</sequence>
<gene>
    <name evidence="1" type="ORF">EVEC_LOCUS6424</name>
</gene>
<organism evidence="3">
    <name type="scientific">Enterobius vermicularis</name>
    <name type="common">Human pinworm</name>
    <dbReference type="NCBI Taxonomy" id="51028"/>
    <lineage>
        <taxon>Eukaryota</taxon>
        <taxon>Metazoa</taxon>
        <taxon>Ecdysozoa</taxon>
        <taxon>Nematoda</taxon>
        <taxon>Chromadorea</taxon>
        <taxon>Rhabditida</taxon>
        <taxon>Spirurina</taxon>
        <taxon>Oxyuridomorpha</taxon>
        <taxon>Oxyuroidea</taxon>
        <taxon>Oxyuridae</taxon>
        <taxon>Enterobius</taxon>
    </lineage>
</organism>
<name>A0A0N4V904_ENTVE</name>
<accession>A0A0N4V904</accession>
<reference evidence="1 2" key="2">
    <citation type="submission" date="2018-10" db="EMBL/GenBank/DDBJ databases">
        <authorList>
            <consortium name="Pathogen Informatics"/>
        </authorList>
    </citation>
    <scope>NUCLEOTIDE SEQUENCE [LARGE SCALE GENOMIC DNA]</scope>
</reference>
<evidence type="ECO:0000313" key="1">
    <source>
        <dbReference type="EMBL" id="VDD91673.1"/>
    </source>
</evidence>
<evidence type="ECO:0000313" key="3">
    <source>
        <dbReference type="WBParaSite" id="EVEC_0000687601-mRNA-1"/>
    </source>
</evidence>
<protein>
    <submittedName>
        <fullName evidence="3">CYSTM domain-containing protein</fullName>
    </submittedName>
</protein>
<dbReference type="AlphaFoldDB" id="A0A0N4V904"/>
<reference evidence="3" key="1">
    <citation type="submission" date="2017-02" db="UniProtKB">
        <authorList>
            <consortium name="WormBaseParasite"/>
        </authorList>
    </citation>
    <scope>IDENTIFICATION</scope>
</reference>